<dbReference type="PANTHER" id="PTHR30483">
    <property type="entry name" value="LEUCINE-SPECIFIC-BINDING PROTEIN"/>
    <property type="match status" value="1"/>
</dbReference>
<evidence type="ECO:0000256" key="2">
    <source>
        <dbReference type="ARBA" id="ARBA00022729"/>
    </source>
</evidence>
<dbReference type="PROSITE" id="PS51257">
    <property type="entry name" value="PROKAR_LIPOPROTEIN"/>
    <property type="match status" value="1"/>
</dbReference>
<keyword evidence="6" id="KW-1185">Reference proteome</keyword>
<dbReference type="EMBL" id="JACONZ010000005">
    <property type="protein sequence ID" value="MBC5582489.1"/>
    <property type="molecule type" value="Genomic_DNA"/>
</dbReference>
<evidence type="ECO:0000256" key="1">
    <source>
        <dbReference type="ARBA" id="ARBA00010062"/>
    </source>
</evidence>
<organism evidence="5 6">
    <name type="scientific">Anaerofilum hominis</name>
    <dbReference type="NCBI Taxonomy" id="2763016"/>
    <lineage>
        <taxon>Bacteria</taxon>
        <taxon>Bacillati</taxon>
        <taxon>Bacillota</taxon>
        <taxon>Clostridia</taxon>
        <taxon>Eubacteriales</taxon>
        <taxon>Oscillospiraceae</taxon>
        <taxon>Anaerofilum</taxon>
    </lineage>
</organism>
<feature type="domain" description="Leucine-binding protein" evidence="4">
    <location>
        <begin position="46"/>
        <end position="369"/>
    </location>
</feature>
<comment type="similarity">
    <text evidence="1">Belongs to the leucine-binding protein family.</text>
</comment>
<dbReference type="Proteomes" id="UP000659630">
    <property type="component" value="Unassembled WGS sequence"/>
</dbReference>
<name>A0A923L264_9FIRM</name>
<dbReference type="InterPro" id="IPR028081">
    <property type="entry name" value="Leu-bd"/>
</dbReference>
<dbReference type="AlphaFoldDB" id="A0A923L264"/>
<gene>
    <name evidence="5" type="ORF">H8S23_13325</name>
</gene>
<dbReference type="Gene3D" id="3.40.50.2300">
    <property type="match status" value="2"/>
</dbReference>
<proteinExistence type="inferred from homology"/>
<dbReference type="Pfam" id="PF13458">
    <property type="entry name" value="Peripla_BP_6"/>
    <property type="match status" value="1"/>
</dbReference>
<protein>
    <submittedName>
        <fullName evidence="5">ABC transporter substrate-binding protein</fullName>
    </submittedName>
</protein>
<evidence type="ECO:0000313" key="6">
    <source>
        <dbReference type="Proteomes" id="UP000659630"/>
    </source>
</evidence>
<keyword evidence="2 3" id="KW-0732">Signal</keyword>
<evidence type="ECO:0000256" key="3">
    <source>
        <dbReference type="SAM" id="SignalP"/>
    </source>
</evidence>
<evidence type="ECO:0000259" key="4">
    <source>
        <dbReference type="Pfam" id="PF13458"/>
    </source>
</evidence>
<feature type="signal peptide" evidence="3">
    <location>
        <begin position="1"/>
        <end position="18"/>
    </location>
</feature>
<dbReference type="RefSeq" id="WP_186888848.1">
    <property type="nucleotide sequence ID" value="NZ_JACONZ010000005.1"/>
</dbReference>
<dbReference type="CDD" id="cd06340">
    <property type="entry name" value="PBP1_ABC_ligand_binding-like"/>
    <property type="match status" value="1"/>
</dbReference>
<comment type="caution">
    <text evidence="5">The sequence shown here is derived from an EMBL/GenBank/DDBJ whole genome shotgun (WGS) entry which is preliminary data.</text>
</comment>
<dbReference type="SUPFAM" id="SSF53822">
    <property type="entry name" value="Periplasmic binding protein-like I"/>
    <property type="match status" value="1"/>
</dbReference>
<dbReference type="InterPro" id="IPR028082">
    <property type="entry name" value="Peripla_BP_I"/>
</dbReference>
<sequence length="433" mass="46181">MKKLLAVLLTCAMVFSLAACGADASGGGGAASPGSGGSGASGGDVIKLGVLFPYTGSAAAVAEDAQKGMEFAVSEINDRGGIASLGGKKIELYYGDTQSNEEAAATEAERLIAEVGVSALMGCYQSAVTASVQTVCEKYKVPLAITCSTGDILTEGEKPYSVTIHEQNQDTTKTHAQFIEDMNEKEPGCIKTAAILYQNDDWGQSLSDQWKERLADIGVEIVVDEVFAQDVTDLTTVVTKLVEKKPDVVLNACYFQSMVLLTQTFVGMGYEPKAMLCSSSGETDNDFIPTVGNNADGFFTVSGWGEDVLLSMPDKQWIGEEYKERYDGEHYTAESAAGWAAAMVICEGLEAAGTEDPEALNAAIRGLVIPTDAWWNIYPYEISFDPVTGKNMNAIPVMGQFQDTKIKLIYPETIQAEGTELVFPGSELSPVNQ</sequence>
<feature type="chain" id="PRO_5038909013" evidence="3">
    <location>
        <begin position="19"/>
        <end position="433"/>
    </location>
</feature>
<dbReference type="InterPro" id="IPR051010">
    <property type="entry name" value="BCAA_transport"/>
</dbReference>
<reference evidence="5" key="1">
    <citation type="submission" date="2020-08" db="EMBL/GenBank/DDBJ databases">
        <title>Genome public.</title>
        <authorList>
            <person name="Liu C."/>
            <person name="Sun Q."/>
        </authorList>
    </citation>
    <scope>NUCLEOTIDE SEQUENCE</scope>
    <source>
        <strain evidence="5">BX8</strain>
    </source>
</reference>
<evidence type="ECO:0000313" key="5">
    <source>
        <dbReference type="EMBL" id="MBC5582489.1"/>
    </source>
</evidence>
<accession>A0A923L264</accession>
<dbReference type="PANTHER" id="PTHR30483:SF6">
    <property type="entry name" value="PERIPLASMIC BINDING PROTEIN OF ABC TRANSPORTER FOR NATURAL AMINO ACIDS"/>
    <property type="match status" value="1"/>
</dbReference>